<dbReference type="InterPro" id="IPR035897">
    <property type="entry name" value="Toll_tir_struct_dom_sf"/>
</dbReference>
<sequence length="301" mass="33367">MQVFISWSGPQANAVAEGLKDWLPRVLARTVSCFVSSSDIESGQRGLNVIAQQLEQCEFGIVVVTPDNLEKPWINFEAGALSKAFKDHAQVTPLLVGLAEQEVKPPLSQFQMRSATSKESVLQLVLSVNRAQPDPVDEETVKDLFGLNWSAFQELVAAARATNTDETPRRGTEDILEEVLGTVRGLQRQVDDLRFEVAGPGPIPLSEQKVSDAARRALDYIKMMKLDLKEGLSAHRVGQSLVLQLPASVPDLGPEYIWAFQSLAIGSELVFRLQWDDEHWYEFEPGGRYRTGPDGQLAPRD</sequence>
<gene>
    <name evidence="2" type="ORF">H9X71_07710</name>
</gene>
<keyword evidence="2" id="KW-0675">Receptor</keyword>
<keyword evidence="3" id="KW-1185">Reference proteome</keyword>
<dbReference type="AlphaFoldDB" id="A0A7L7YYJ7"/>
<name>A0A7L7YYJ7_9MICO</name>
<dbReference type="KEGG" id="czh:H9X71_07710"/>
<organism evidence="2 3">
    <name type="scientific">Clavibacter zhangzhiyongii</name>
    <dbReference type="NCBI Taxonomy" id="2768071"/>
    <lineage>
        <taxon>Bacteria</taxon>
        <taxon>Bacillati</taxon>
        <taxon>Actinomycetota</taxon>
        <taxon>Actinomycetes</taxon>
        <taxon>Micrococcales</taxon>
        <taxon>Microbacteriaceae</taxon>
        <taxon>Clavibacter</taxon>
    </lineage>
</organism>
<dbReference type="Gene3D" id="3.40.50.10140">
    <property type="entry name" value="Toll/interleukin-1 receptor homology (TIR) domain"/>
    <property type="match status" value="1"/>
</dbReference>
<dbReference type="SUPFAM" id="SSF52200">
    <property type="entry name" value="Toll/Interleukin receptor TIR domain"/>
    <property type="match status" value="1"/>
</dbReference>
<protein>
    <submittedName>
        <fullName evidence="2">Toll/interleukin-1 receptor domain-containing protein</fullName>
    </submittedName>
</protein>
<dbReference type="GO" id="GO:0007165">
    <property type="term" value="P:signal transduction"/>
    <property type="evidence" value="ECO:0007669"/>
    <property type="project" value="InterPro"/>
</dbReference>
<evidence type="ECO:0000313" key="3">
    <source>
        <dbReference type="Proteomes" id="UP000516660"/>
    </source>
</evidence>
<reference evidence="2 3" key="1">
    <citation type="submission" date="2020-08" db="EMBL/GenBank/DDBJ databases">
        <title>Description of Clavibacter zhangzhiyonge sp. nov., a phytopathogenic actinobacterium isolated from barley seeds, causing leaf brown spot and decline.</title>
        <authorList>
            <person name="Tian Q."/>
            <person name="Chuan J."/>
            <person name="Zhao W."/>
            <person name="Li X."/>
        </authorList>
    </citation>
    <scope>NUCLEOTIDE SEQUENCE [LARGE SCALE GENOMIC DNA]</scope>
    <source>
        <strain evidence="2 3">DM1</strain>
    </source>
</reference>
<accession>A0A7L7YYJ7</accession>
<dbReference type="EMBL" id="CP061274">
    <property type="protein sequence ID" value="QOD42540.1"/>
    <property type="molecule type" value="Genomic_DNA"/>
</dbReference>
<evidence type="ECO:0000259" key="1">
    <source>
        <dbReference type="Pfam" id="PF13676"/>
    </source>
</evidence>
<dbReference type="Proteomes" id="UP000516660">
    <property type="component" value="Chromosome"/>
</dbReference>
<dbReference type="InterPro" id="IPR000157">
    <property type="entry name" value="TIR_dom"/>
</dbReference>
<dbReference type="Pfam" id="PF13676">
    <property type="entry name" value="TIR_2"/>
    <property type="match status" value="1"/>
</dbReference>
<dbReference type="RefSeq" id="WP_191146568.1">
    <property type="nucleotide sequence ID" value="NZ_CP061274.1"/>
</dbReference>
<feature type="domain" description="TIR" evidence="1">
    <location>
        <begin position="3"/>
        <end position="116"/>
    </location>
</feature>
<proteinExistence type="predicted"/>
<evidence type="ECO:0000313" key="2">
    <source>
        <dbReference type="EMBL" id="QOD42540.1"/>
    </source>
</evidence>